<evidence type="ECO:0000256" key="1">
    <source>
        <dbReference type="SAM" id="SignalP"/>
    </source>
</evidence>
<organism evidence="2 3">
    <name type="scientific">Citrobacter freundii</name>
    <dbReference type="NCBI Taxonomy" id="546"/>
    <lineage>
        <taxon>Bacteria</taxon>
        <taxon>Pseudomonadati</taxon>
        <taxon>Pseudomonadota</taxon>
        <taxon>Gammaproteobacteria</taxon>
        <taxon>Enterobacterales</taxon>
        <taxon>Enterobacteriaceae</taxon>
        <taxon>Citrobacter</taxon>
        <taxon>Citrobacter freundii complex</taxon>
    </lineage>
</organism>
<protein>
    <recommendedName>
        <fullName evidence="4">Lipoprotein</fullName>
    </recommendedName>
</protein>
<dbReference type="Proteomes" id="UP001169574">
    <property type="component" value="Unassembled WGS sequence"/>
</dbReference>
<name>A0AAN4JBA7_CITFR</name>
<evidence type="ECO:0000313" key="2">
    <source>
        <dbReference type="EMBL" id="EMM7456176.1"/>
    </source>
</evidence>
<feature type="signal peptide" evidence="1">
    <location>
        <begin position="1"/>
        <end position="22"/>
    </location>
</feature>
<dbReference type="EMBL" id="ABLGCN030000001">
    <property type="protein sequence ID" value="EMM7456176.1"/>
    <property type="molecule type" value="Genomic_DNA"/>
</dbReference>
<reference evidence="2" key="1">
    <citation type="submission" date="2024-02" db="EMBL/GenBank/DDBJ databases">
        <authorList>
            <consortium name="Clinical and Environmental Microbiology Branch: Whole genome sequencing antimicrobial resistance pathogens in the healthcare setting"/>
        </authorList>
    </citation>
    <scope>NUCLEOTIDE SEQUENCE</scope>
    <source>
        <strain evidence="2">Whole organism</strain>
    </source>
</reference>
<comment type="caution">
    <text evidence="2">The sequence shown here is derived from an EMBL/GenBank/DDBJ whole genome shotgun (WGS) entry which is preliminary data.</text>
</comment>
<evidence type="ECO:0000313" key="3">
    <source>
        <dbReference type="Proteomes" id="UP001169574"/>
    </source>
</evidence>
<dbReference type="PROSITE" id="PS51257">
    <property type="entry name" value="PROKAR_LIPOPROTEIN"/>
    <property type="match status" value="1"/>
</dbReference>
<evidence type="ECO:0008006" key="4">
    <source>
        <dbReference type="Google" id="ProtNLM"/>
    </source>
</evidence>
<sequence length="73" mass="7301">MKKTIALTGAMLCCLLSGCTGARVVETTTAKGTTLSTVRVSGGTELTFNQQSGLLCIDATGSGACSNPTESGK</sequence>
<keyword evidence="1" id="KW-0732">Signal</keyword>
<accession>A0AAN4JBA7</accession>
<feature type="chain" id="PRO_5042833603" description="Lipoprotein" evidence="1">
    <location>
        <begin position="23"/>
        <end position="73"/>
    </location>
</feature>
<dbReference type="AlphaFoldDB" id="A0AAN4JBA7"/>
<gene>
    <name evidence="2" type="ORF">P7U51_000628</name>
</gene>
<proteinExistence type="predicted"/>